<sequence>MGSNISKETGNRSEKSPLEKVLDRKEILERIIDHSPVIAFLWTADNTPEEKWPVEYVSANVTQLGYTVEDFISGRLLYADIVYGEDLEQVERSLEKSRVEGKSFFDQEYRIVLESGDIRWVDERTYLQRDENGIVTHYQGTIFDITDQKNNEMLCEKALKKQKDLEDIINNSSTMVFLWRADEFWPADYASPNVSRLGYSAEDFVLGRIIYGDLIHQDDYNTVKDELDQRSEEGYDDYTQEYRLLTKAGELLWVNEKTFIKRDVNGNVTHFQGIVQDITKQKVSEIALDEALVKQNDLLSRKQALETIVNHSPVVAFLWKAGEDDEKELWPVEFVSDNITHFGYDVDDFLSGDILYGNIIHADDLPEVQLELSDICNEGGKMFVKEYRILTRSGDIRWVEEQTFIQRNDEGKVTDYQGVIQDITERKGSGC</sequence>
<dbReference type="GO" id="GO:0004673">
    <property type="term" value="F:protein histidine kinase activity"/>
    <property type="evidence" value="ECO:0007669"/>
    <property type="project" value="UniProtKB-EC"/>
</dbReference>
<proteinExistence type="predicted"/>
<comment type="catalytic activity">
    <reaction evidence="1">
        <text>ATP + protein L-histidine = ADP + protein N-phospho-L-histidine.</text>
        <dbReference type="EC" id="2.7.13.3"/>
    </reaction>
</comment>
<keyword evidence="9" id="KW-1185">Reference proteome</keyword>
<protein>
    <recommendedName>
        <fullName evidence="2">histidine kinase</fullName>
        <ecNumber evidence="2">2.7.13.3</ecNumber>
    </recommendedName>
</protein>
<dbReference type="InterPro" id="IPR013655">
    <property type="entry name" value="PAS_fold_3"/>
</dbReference>
<dbReference type="OrthoDB" id="3369at2157"/>
<evidence type="ECO:0000256" key="2">
    <source>
        <dbReference type="ARBA" id="ARBA00012438"/>
    </source>
</evidence>
<evidence type="ECO:0000256" key="1">
    <source>
        <dbReference type="ARBA" id="ARBA00000085"/>
    </source>
</evidence>
<dbReference type="GeneID" id="32154214"/>
<reference evidence="9" key="1">
    <citation type="journal article" date="2009" name="ISME J.">
        <title>The genome sequence of the psychrophilic archaeon, Methanococcoides burtonii: the role of genome evolution in cold adaptation.</title>
        <authorList>
            <person name="Allen M.A."/>
            <person name="Lauro F.M."/>
            <person name="Williams T.J."/>
            <person name="Burg D."/>
            <person name="Siddiqui K.S."/>
            <person name="De Francisci D."/>
            <person name="Chong K.W."/>
            <person name="Pilak O."/>
            <person name="Chew H.H."/>
            <person name="De Maere M.Z."/>
            <person name="Ting L."/>
            <person name="Katrib M."/>
            <person name="Ng C."/>
            <person name="Sowers K.R."/>
            <person name="Galperin M.Y."/>
            <person name="Anderson I.J."/>
            <person name="Ivanova N."/>
            <person name="Dalin E."/>
            <person name="Martinez M."/>
            <person name="Lapidus A."/>
            <person name="Hauser L."/>
            <person name="Land M."/>
            <person name="Thomas T."/>
            <person name="Cavicchioli R."/>
        </authorList>
    </citation>
    <scope>NUCLEOTIDE SEQUENCE [LARGE SCALE GENOMIC DNA]</scope>
    <source>
        <strain evidence="9">DSM 6242 / NBRC 107633 / OCM 468 / ACE-M</strain>
    </source>
</reference>
<dbReference type="InterPro" id="IPR000700">
    <property type="entry name" value="PAS-assoc_C"/>
</dbReference>
<dbReference type="InterPro" id="IPR001610">
    <property type="entry name" value="PAC"/>
</dbReference>
<dbReference type="EMBL" id="CP000300">
    <property type="protein sequence ID" value="ABE52588.1"/>
    <property type="molecule type" value="Genomic_DNA"/>
</dbReference>
<keyword evidence="4" id="KW-0808">Transferase</keyword>
<keyword evidence="3" id="KW-0597">Phosphoprotein</keyword>
<evidence type="ECO:0000313" key="8">
    <source>
        <dbReference type="EMBL" id="ABE52588.1"/>
    </source>
</evidence>
<gene>
    <name evidence="8" type="ordered locus">Mbur_1694</name>
</gene>
<name>Q12VD8_METBU</name>
<dbReference type="InterPro" id="IPR052162">
    <property type="entry name" value="Sensor_kinase/Photoreceptor"/>
</dbReference>
<evidence type="ECO:0000259" key="6">
    <source>
        <dbReference type="PROSITE" id="PS50112"/>
    </source>
</evidence>
<dbReference type="EC" id="2.7.13.3" evidence="2"/>
<evidence type="ECO:0000313" key="9">
    <source>
        <dbReference type="Proteomes" id="UP000001979"/>
    </source>
</evidence>
<feature type="domain" description="PAS" evidence="6">
    <location>
        <begin position="161"/>
        <end position="234"/>
    </location>
</feature>
<dbReference type="KEGG" id="mbu:Mbur_1694"/>
<keyword evidence="5" id="KW-0418">Kinase</keyword>
<dbReference type="STRING" id="259564.Mbur_1694"/>
<organism evidence="8 9">
    <name type="scientific">Methanococcoides burtonii (strain DSM 6242 / NBRC 107633 / OCM 468 / ACE-M)</name>
    <dbReference type="NCBI Taxonomy" id="259564"/>
    <lineage>
        <taxon>Archaea</taxon>
        <taxon>Methanobacteriati</taxon>
        <taxon>Methanobacteriota</taxon>
        <taxon>Stenosarchaea group</taxon>
        <taxon>Methanomicrobia</taxon>
        <taxon>Methanosarcinales</taxon>
        <taxon>Methanosarcinaceae</taxon>
        <taxon>Methanococcoides</taxon>
    </lineage>
</organism>
<dbReference type="InterPro" id="IPR000014">
    <property type="entry name" value="PAS"/>
</dbReference>
<evidence type="ECO:0000256" key="4">
    <source>
        <dbReference type="ARBA" id="ARBA00022679"/>
    </source>
</evidence>
<evidence type="ECO:0000256" key="3">
    <source>
        <dbReference type="ARBA" id="ARBA00022553"/>
    </source>
</evidence>
<dbReference type="PANTHER" id="PTHR43304:SF1">
    <property type="entry name" value="PAC DOMAIN-CONTAINING PROTEIN"/>
    <property type="match status" value="1"/>
</dbReference>
<feature type="domain" description="PAC" evidence="7">
    <location>
        <begin position="105"/>
        <end position="157"/>
    </location>
</feature>
<feature type="domain" description="PAC" evidence="7">
    <location>
        <begin position="238"/>
        <end position="290"/>
    </location>
</feature>
<dbReference type="AlphaFoldDB" id="Q12VD8"/>
<dbReference type="PROSITE" id="PS50113">
    <property type="entry name" value="PAC"/>
    <property type="match status" value="3"/>
</dbReference>
<dbReference type="PANTHER" id="PTHR43304">
    <property type="entry name" value="PHYTOCHROME-LIKE PROTEIN CPH1"/>
    <property type="match status" value="1"/>
</dbReference>
<dbReference type="RefSeq" id="WP_011499731.1">
    <property type="nucleotide sequence ID" value="NC_007955.1"/>
</dbReference>
<dbReference type="Proteomes" id="UP000001979">
    <property type="component" value="Chromosome"/>
</dbReference>
<dbReference type="Gene3D" id="3.30.450.20">
    <property type="entry name" value="PAS domain"/>
    <property type="match status" value="3"/>
</dbReference>
<dbReference type="SMART" id="SM00086">
    <property type="entry name" value="PAC"/>
    <property type="match status" value="3"/>
</dbReference>
<dbReference type="PROSITE" id="PS50112">
    <property type="entry name" value="PAS"/>
    <property type="match status" value="1"/>
</dbReference>
<accession>Q12VD8</accession>
<evidence type="ECO:0000259" key="7">
    <source>
        <dbReference type="PROSITE" id="PS50113"/>
    </source>
</evidence>
<dbReference type="CDD" id="cd00130">
    <property type="entry name" value="PAS"/>
    <property type="match status" value="3"/>
</dbReference>
<feature type="domain" description="PAC" evidence="7">
    <location>
        <begin position="383"/>
        <end position="431"/>
    </location>
</feature>
<dbReference type="Pfam" id="PF08447">
    <property type="entry name" value="PAS_3"/>
    <property type="match status" value="3"/>
</dbReference>
<dbReference type="NCBIfam" id="TIGR00229">
    <property type="entry name" value="sensory_box"/>
    <property type="match status" value="3"/>
</dbReference>
<dbReference type="HOGENOM" id="CLU_029241_0_0_2"/>
<dbReference type="InterPro" id="IPR035965">
    <property type="entry name" value="PAS-like_dom_sf"/>
</dbReference>
<evidence type="ECO:0000256" key="5">
    <source>
        <dbReference type="ARBA" id="ARBA00022777"/>
    </source>
</evidence>
<dbReference type="SUPFAM" id="SSF55785">
    <property type="entry name" value="PYP-like sensor domain (PAS domain)"/>
    <property type="match status" value="3"/>
</dbReference>